<reference evidence="2 3" key="1">
    <citation type="journal article" date="2019" name="Commun. Biol.">
        <title>The bagworm genome reveals a unique fibroin gene that provides high tensile strength.</title>
        <authorList>
            <person name="Kono N."/>
            <person name="Nakamura H."/>
            <person name="Ohtoshi R."/>
            <person name="Tomita M."/>
            <person name="Numata K."/>
            <person name="Arakawa K."/>
        </authorList>
    </citation>
    <scope>NUCLEOTIDE SEQUENCE [LARGE SCALE GENOMIC DNA]</scope>
</reference>
<protein>
    <submittedName>
        <fullName evidence="2">Uncharacterized protein</fullName>
    </submittedName>
</protein>
<comment type="caution">
    <text evidence="2">The sequence shown here is derived from an EMBL/GenBank/DDBJ whole genome shotgun (WGS) entry which is preliminary data.</text>
</comment>
<feature type="region of interest" description="Disordered" evidence="1">
    <location>
        <begin position="1"/>
        <end position="20"/>
    </location>
</feature>
<dbReference type="EMBL" id="BGZK01000594">
    <property type="protein sequence ID" value="GBP52029.1"/>
    <property type="molecule type" value="Genomic_DNA"/>
</dbReference>
<dbReference type="AlphaFoldDB" id="A0A4C1WNY6"/>
<feature type="region of interest" description="Disordered" evidence="1">
    <location>
        <begin position="48"/>
        <end position="84"/>
    </location>
</feature>
<gene>
    <name evidence="2" type="ORF">EVAR_97499_1</name>
</gene>
<name>A0A4C1WNY6_EUMVA</name>
<accession>A0A4C1WNY6</accession>
<sequence>MQRRITRHNSFVKTGGARTRRTSFSRLQTFRAILGLNRKTKQSLSVHCERPAAAPRPPAAAPRDGGGASGPTPAARSRSRIIVC</sequence>
<keyword evidence="3" id="KW-1185">Reference proteome</keyword>
<evidence type="ECO:0000313" key="3">
    <source>
        <dbReference type="Proteomes" id="UP000299102"/>
    </source>
</evidence>
<organism evidence="2 3">
    <name type="scientific">Eumeta variegata</name>
    <name type="common">Bagworm moth</name>
    <name type="synonym">Eumeta japonica</name>
    <dbReference type="NCBI Taxonomy" id="151549"/>
    <lineage>
        <taxon>Eukaryota</taxon>
        <taxon>Metazoa</taxon>
        <taxon>Ecdysozoa</taxon>
        <taxon>Arthropoda</taxon>
        <taxon>Hexapoda</taxon>
        <taxon>Insecta</taxon>
        <taxon>Pterygota</taxon>
        <taxon>Neoptera</taxon>
        <taxon>Endopterygota</taxon>
        <taxon>Lepidoptera</taxon>
        <taxon>Glossata</taxon>
        <taxon>Ditrysia</taxon>
        <taxon>Tineoidea</taxon>
        <taxon>Psychidae</taxon>
        <taxon>Oiketicinae</taxon>
        <taxon>Eumeta</taxon>
    </lineage>
</organism>
<evidence type="ECO:0000313" key="2">
    <source>
        <dbReference type="EMBL" id="GBP52029.1"/>
    </source>
</evidence>
<proteinExistence type="predicted"/>
<dbReference type="Proteomes" id="UP000299102">
    <property type="component" value="Unassembled WGS sequence"/>
</dbReference>
<evidence type="ECO:0000256" key="1">
    <source>
        <dbReference type="SAM" id="MobiDB-lite"/>
    </source>
</evidence>